<proteinExistence type="predicted"/>
<dbReference type="AlphaFoldDB" id="A0A1L3NFK1"/>
<sequence>MNIDINTIVNNKLKEIEENKQIEKLLEENIEKAITNGIEGALESYRLRCQIEDKVEKQVSEVVKDIGFTGYNGFIAEKIKQITEDVCRNDIADKIQKTFNELLVVKRENIKLSEIFEEYRDYMCESTDEAEKYQLENFWIDVNEDEEYRWLTFKMAKEKPSKYSYRNEEDYIEFTIHRKAYNEDEEDYKKGWLSNVYVGEKNLNKTLKLGNMSKVELLIANILYNETPIIIDVECEDDIDDHFDVDI</sequence>
<gene>
    <name evidence="1" type="ORF">NPD5_3402</name>
</gene>
<organism evidence="1 2">
    <name type="scientific">Clostridium sporogenes</name>
    <dbReference type="NCBI Taxonomy" id="1509"/>
    <lineage>
        <taxon>Bacteria</taxon>
        <taxon>Bacillati</taxon>
        <taxon>Bacillota</taxon>
        <taxon>Clostridia</taxon>
        <taxon>Eubacteriales</taxon>
        <taxon>Clostridiaceae</taxon>
        <taxon>Clostridium</taxon>
    </lineage>
</organism>
<dbReference type="RefSeq" id="WP_072586715.1">
    <property type="nucleotide sequence ID" value="NZ_CP013243.1"/>
</dbReference>
<reference evidence="1 2" key="1">
    <citation type="submission" date="2015-11" db="EMBL/GenBank/DDBJ databases">
        <authorList>
            <person name="Hill K.K."/>
            <person name="Shirey T.B."/>
            <person name="Raphael B."/>
            <person name="Daligault H.E."/>
            <person name="Davenport K.W."/>
            <person name="Bruce D.C."/>
            <person name="Foley B.T."/>
            <person name="Johnson S.L."/>
        </authorList>
    </citation>
    <scope>NUCLEOTIDE SEQUENCE [LARGE SCALE GENOMIC DNA]</scope>
    <source>
        <strain evidence="1 2">CDC_1632</strain>
    </source>
</reference>
<name>A0A1L3NFK1_CLOSG</name>
<protein>
    <submittedName>
        <fullName evidence="1">Uncharacterized protein</fullName>
    </submittedName>
</protein>
<accession>A0A1L3NFK1</accession>
<evidence type="ECO:0000313" key="2">
    <source>
        <dbReference type="Proteomes" id="UP000182204"/>
    </source>
</evidence>
<dbReference type="EMBL" id="CP013243">
    <property type="protein sequence ID" value="APH14900.1"/>
    <property type="molecule type" value="Genomic_DNA"/>
</dbReference>
<dbReference type="Proteomes" id="UP000182204">
    <property type="component" value="Chromosome"/>
</dbReference>
<evidence type="ECO:0000313" key="1">
    <source>
        <dbReference type="EMBL" id="APH14900.1"/>
    </source>
</evidence>